<organism evidence="2 3">
    <name type="scientific">Pinctada imbricata</name>
    <name type="common">Atlantic pearl-oyster</name>
    <name type="synonym">Pinctada martensii</name>
    <dbReference type="NCBI Taxonomy" id="66713"/>
    <lineage>
        <taxon>Eukaryota</taxon>
        <taxon>Metazoa</taxon>
        <taxon>Spiralia</taxon>
        <taxon>Lophotrochozoa</taxon>
        <taxon>Mollusca</taxon>
        <taxon>Bivalvia</taxon>
        <taxon>Autobranchia</taxon>
        <taxon>Pteriomorphia</taxon>
        <taxon>Pterioida</taxon>
        <taxon>Pterioidea</taxon>
        <taxon>Pteriidae</taxon>
        <taxon>Pinctada</taxon>
    </lineage>
</organism>
<dbReference type="Proteomes" id="UP001186944">
    <property type="component" value="Unassembled WGS sequence"/>
</dbReference>
<comment type="caution">
    <text evidence="2">The sequence shown here is derived from an EMBL/GenBank/DDBJ whole genome shotgun (WGS) entry which is preliminary data.</text>
</comment>
<keyword evidence="1" id="KW-0472">Membrane</keyword>
<evidence type="ECO:0000313" key="2">
    <source>
        <dbReference type="EMBL" id="KAK3102336.1"/>
    </source>
</evidence>
<reference evidence="2" key="1">
    <citation type="submission" date="2019-08" db="EMBL/GenBank/DDBJ databases">
        <title>The improved chromosome-level genome for the pearl oyster Pinctada fucata martensii using PacBio sequencing and Hi-C.</title>
        <authorList>
            <person name="Zheng Z."/>
        </authorList>
    </citation>
    <scope>NUCLEOTIDE SEQUENCE</scope>
    <source>
        <strain evidence="2">ZZ-2019</strain>
        <tissue evidence="2">Adductor muscle</tissue>
    </source>
</reference>
<dbReference type="AlphaFoldDB" id="A0AA88YQQ0"/>
<sequence>TKTTTGIVTTPEVTENQTNSNLTFSTVTTPNPCTCICPNEHSHQITEKELQYKIRIIKETLKVNKSNLSSHRRKYISAQDTRLSAKGIGIVAGLFLGLAFIMVLVLDLSTLQHEFVVLKLLLRK</sequence>
<protein>
    <submittedName>
        <fullName evidence="2">Uncharacterized protein</fullName>
    </submittedName>
</protein>
<proteinExistence type="predicted"/>
<feature type="non-terminal residue" evidence="2">
    <location>
        <position position="1"/>
    </location>
</feature>
<evidence type="ECO:0000313" key="3">
    <source>
        <dbReference type="Proteomes" id="UP001186944"/>
    </source>
</evidence>
<accession>A0AA88YQQ0</accession>
<evidence type="ECO:0000256" key="1">
    <source>
        <dbReference type="SAM" id="Phobius"/>
    </source>
</evidence>
<feature type="transmembrane region" description="Helical" evidence="1">
    <location>
        <begin position="83"/>
        <end position="106"/>
    </location>
</feature>
<keyword evidence="3" id="KW-1185">Reference proteome</keyword>
<gene>
    <name evidence="2" type="ORF">FSP39_010592</name>
</gene>
<keyword evidence="1" id="KW-0812">Transmembrane</keyword>
<keyword evidence="1" id="KW-1133">Transmembrane helix</keyword>
<dbReference type="EMBL" id="VSWD01000005">
    <property type="protein sequence ID" value="KAK3102336.1"/>
    <property type="molecule type" value="Genomic_DNA"/>
</dbReference>
<name>A0AA88YQQ0_PINIB</name>